<dbReference type="Proteomes" id="UP000717328">
    <property type="component" value="Unassembled WGS sequence"/>
</dbReference>
<dbReference type="EMBL" id="JABCKI010005745">
    <property type="protein sequence ID" value="KAG5638770.1"/>
    <property type="molecule type" value="Genomic_DNA"/>
</dbReference>
<feature type="region of interest" description="Disordered" evidence="1">
    <location>
        <begin position="300"/>
        <end position="328"/>
    </location>
</feature>
<evidence type="ECO:0000313" key="3">
    <source>
        <dbReference type="Proteomes" id="UP000717328"/>
    </source>
</evidence>
<feature type="compositionally biased region" description="Low complexity" evidence="1">
    <location>
        <begin position="164"/>
        <end position="176"/>
    </location>
</feature>
<accession>A0A9P7G0U4</accession>
<reference evidence="2" key="1">
    <citation type="submission" date="2021-02" db="EMBL/GenBank/DDBJ databases">
        <authorList>
            <person name="Nieuwenhuis M."/>
            <person name="Van De Peppel L.J.J."/>
        </authorList>
    </citation>
    <scope>NUCLEOTIDE SEQUENCE</scope>
    <source>
        <strain evidence="2">D49</strain>
    </source>
</reference>
<feature type="compositionally biased region" description="Polar residues" evidence="1">
    <location>
        <begin position="177"/>
        <end position="195"/>
    </location>
</feature>
<feature type="compositionally biased region" description="Polar residues" evidence="1">
    <location>
        <begin position="1"/>
        <end position="24"/>
    </location>
</feature>
<feature type="region of interest" description="Disordered" evidence="1">
    <location>
        <begin position="1"/>
        <end position="48"/>
    </location>
</feature>
<sequence length="328" mass="36510">MYSNRYGSPELTNNPFITDPTNAHSRFPDIAGQSQWTQHSSSGTSPGSMYEQQLYQQQLQQAQQQQQYSSYGQQLGYLNPGLSHGIAPQPTGAPFQPTSSFGQQLAANISGTSYGYLQGQNGVQQQQQVYRPAQQQLQSPTYIAQFDPYASIGQGWGETQPQYQYQKQNQGQMQIQNGGSPSVTSRSTTSMSASGNPHPREYLRTHKAEIEAWDTYAWKQLLNSFEALKVSWEARTKELGDKVGQLQVQLQYGGGGYYAGQIQQEGARLQGLQREAQSHSDSVAASSFQMHEVFQGYRQSSDQASKRRVREASNAALQGLPDWPPQVY</sequence>
<organism evidence="2 3">
    <name type="scientific">Sphagnurus paluster</name>
    <dbReference type="NCBI Taxonomy" id="117069"/>
    <lineage>
        <taxon>Eukaryota</taxon>
        <taxon>Fungi</taxon>
        <taxon>Dikarya</taxon>
        <taxon>Basidiomycota</taxon>
        <taxon>Agaricomycotina</taxon>
        <taxon>Agaricomycetes</taxon>
        <taxon>Agaricomycetidae</taxon>
        <taxon>Agaricales</taxon>
        <taxon>Tricholomatineae</taxon>
        <taxon>Lyophyllaceae</taxon>
        <taxon>Sphagnurus</taxon>
    </lineage>
</organism>
<feature type="region of interest" description="Disordered" evidence="1">
    <location>
        <begin position="164"/>
        <end position="200"/>
    </location>
</feature>
<evidence type="ECO:0000256" key="1">
    <source>
        <dbReference type="SAM" id="MobiDB-lite"/>
    </source>
</evidence>
<keyword evidence="3" id="KW-1185">Reference proteome</keyword>
<evidence type="ECO:0000313" key="2">
    <source>
        <dbReference type="EMBL" id="KAG5638770.1"/>
    </source>
</evidence>
<name>A0A9P7G0U4_9AGAR</name>
<reference evidence="2" key="2">
    <citation type="submission" date="2021-10" db="EMBL/GenBank/DDBJ databases">
        <title>Phylogenomics reveals ancestral predisposition of the termite-cultivated fungus Termitomyces towards a domesticated lifestyle.</title>
        <authorList>
            <person name="Auxier B."/>
            <person name="Grum-Grzhimaylo A."/>
            <person name="Cardenas M.E."/>
            <person name="Lodge J.D."/>
            <person name="Laessoe T."/>
            <person name="Pedersen O."/>
            <person name="Smith M.E."/>
            <person name="Kuyper T.W."/>
            <person name="Franco-Molano E.A."/>
            <person name="Baroni T.J."/>
            <person name="Aanen D.K."/>
        </authorList>
    </citation>
    <scope>NUCLEOTIDE SEQUENCE</scope>
    <source>
        <strain evidence="2">D49</strain>
    </source>
</reference>
<proteinExistence type="predicted"/>
<gene>
    <name evidence="2" type="ORF">H0H81_010191</name>
</gene>
<dbReference type="OrthoDB" id="3253876at2759"/>
<dbReference type="AlphaFoldDB" id="A0A9P7G0U4"/>
<feature type="compositionally biased region" description="Polar residues" evidence="1">
    <location>
        <begin position="32"/>
        <end position="48"/>
    </location>
</feature>
<comment type="caution">
    <text evidence="2">The sequence shown here is derived from an EMBL/GenBank/DDBJ whole genome shotgun (WGS) entry which is preliminary data.</text>
</comment>
<protein>
    <submittedName>
        <fullName evidence="2">Uncharacterized protein</fullName>
    </submittedName>
</protein>